<protein>
    <submittedName>
        <fullName evidence="2">Uncharacterized protein</fullName>
    </submittedName>
</protein>
<reference evidence="2" key="1">
    <citation type="submission" date="2018-11" db="EMBL/GenBank/DDBJ databases">
        <authorList>
            <consortium name="Pathogen Informatics"/>
        </authorList>
    </citation>
    <scope>NUCLEOTIDE SEQUENCE</scope>
</reference>
<accession>A0A448X3M7</accession>
<evidence type="ECO:0000313" key="3">
    <source>
        <dbReference type="Proteomes" id="UP000784294"/>
    </source>
</evidence>
<dbReference type="Proteomes" id="UP000784294">
    <property type="component" value="Unassembled WGS sequence"/>
</dbReference>
<name>A0A448X3M7_9PLAT</name>
<proteinExistence type="predicted"/>
<gene>
    <name evidence="2" type="ORF">PXEA_LOCUS20512</name>
</gene>
<evidence type="ECO:0000313" key="2">
    <source>
        <dbReference type="EMBL" id="VEL27072.1"/>
    </source>
</evidence>
<feature type="compositionally biased region" description="Basic and acidic residues" evidence="1">
    <location>
        <begin position="1"/>
        <end position="17"/>
    </location>
</feature>
<organism evidence="2 3">
    <name type="scientific">Protopolystoma xenopodis</name>
    <dbReference type="NCBI Taxonomy" id="117903"/>
    <lineage>
        <taxon>Eukaryota</taxon>
        <taxon>Metazoa</taxon>
        <taxon>Spiralia</taxon>
        <taxon>Lophotrochozoa</taxon>
        <taxon>Platyhelminthes</taxon>
        <taxon>Monogenea</taxon>
        <taxon>Polyopisthocotylea</taxon>
        <taxon>Polystomatidea</taxon>
        <taxon>Polystomatidae</taxon>
        <taxon>Protopolystoma</taxon>
    </lineage>
</organism>
<dbReference type="EMBL" id="CAAALY010084674">
    <property type="protein sequence ID" value="VEL27072.1"/>
    <property type="molecule type" value="Genomic_DNA"/>
</dbReference>
<comment type="caution">
    <text evidence="2">The sequence shown here is derived from an EMBL/GenBank/DDBJ whole genome shotgun (WGS) entry which is preliminary data.</text>
</comment>
<feature type="compositionally biased region" description="Basic residues" evidence="1">
    <location>
        <begin position="19"/>
        <end position="29"/>
    </location>
</feature>
<dbReference type="AlphaFoldDB" id="A0A448X3M7"/>
<evidence type="ECO:0000256" key="1">
    <source>
        <dbReference type="SAM" id="MobiDB-lite"/>
    </source>
</evidence>
<feature type="region of interest" description="Disordered" evidence="1">
    <location>
        <begin position="1"/>
        <end position="33"/>
    </location>
</feature>
<sequence length="74" mass="8616">MRFSSDDDHQMMDENSARFHSKRGKRSRGLHQPERCMKAKRLQYNGIQPSSTGEIDLRISSLSTFERVKVSQQC</sequence>
<keyword evidence="3" id="KW-1185">Reference proteome</keyword>